<dbReference type="AlphaFoldDB" id="A0AB36SN72"/>
<reference evidence="1 2" key="1">
    <citation type="submission" date="2017-09" db="EMBL/GenBank/DDBJ databases">
        <title>Large-scale bioinformatics analysis of Bacillus genomes uncovers conserved roles of natural products in bacterial physiology.</title>
        <authorList>
            <consortium name="Agbiome Team Llc"/>
            <person name="Bleich R.M."/>
            <person name="Kirk G.J."/>
            <person name="Santa Maria K.C."/>
            <person name="Allen S.E."/>
            <person name="Farag S."/>
            <person name="Shank E.A."/>
            <person name="Bowers A."/>
        </authorList>
    </citation>
    <scope>NUCLEOTIDE SEQUENCE [LARGE SCALE GENOMIC DNA]</scope>
    <source>
        <strain evidence="1 2">AFS027958</strain>
    </source>
</reference>
<evidence type="ECO:0000313" key="1">
    <source>
        <dbReference type="EMBL" id="PEN53762.1"/>
    </source>
</evidence>
<evidence type="ECO:0000313" key="2">
    <source>
        <dbReference type="Proteomes" id="UP000220934"/>
    </source>
</evidence>
<organism evidence="1 2">
    <name type="scientific">Bacillus toyonensis</name>
    <dbReference type="NCBI Taxonomy" id="155322"/>
    <lineage>
        <taxon>Bacteria</taxon>
        <taxon>Bacillati</taxon>
        <taxon>Bacillota</taxon>
        <taxon>Bacilli</taxon>
        <taxon>Bacillales</taxon>
        <taxon>Bacillaceae</taxon>
        <taxon>Bacillus</taxon>
        <taxon>Bacillus cereus group</taxon>
    </lineage>
</organism>
<comment type="caution">
    <text evidence="1">The sequence shown here is derived from an EMBL/GenBank/DDBJ whole genome shotgun (WGS) entry which is preliminary data.</text>
</comment>
<protein>
    <recommendedName>
        <fullName evidence="3">Phage protein</fullName>
    </recommendedName>
</protein>
<dbReference type="EMBL" id="NUAJ01000015">
    <property type="protein sequence ID" value="PEN53762.1"/>
    <property type="molecule type" value="Genomic_DNA"/>
</dbReference>
<gene>
    <name evidence="1" type="ORF">CN596_14850</name>
</gene>
<accession>A0AB36SN72</accession>
<dbReference type="RefSeq" id="WP_097860018.1">
    <property type="nucleotide sequence ID" value="NZ_JARMKU010000022.1"/>
</dbReference>
<evidence type="ECO:0008006" key="3">
    <source>
        <dbReference type="Google" id="ProtNLM"/>
    </source>
</evidence>
<sequence>MSTIRRQVTMDQATEDYINDYMEEHGIRYTGEAMGRICKEHEAAKNTEWSLNYVTEVVSKNLHDVLKNELTKIRLGANSADRNTQILIELLNGYFFLEGVDSLITTDKQEMGSVKIAKEVVAERISHARQKRIDHEASKNNVT</sequence>
<dbReference type="Proteomes" id="UP000220934">
    <property type="component" value="Unassembled WGS sequence"/>
</dbReference>
<proteinExistence type="predicted"/>
<name>A0AB36SN72_9BACI</name>